<feature type="transmembrane region" description="Helical" evidence="7">
    <location>
        <begin position="317"/>
        <end position="338"/>
    </location>
</feature>
<evidence type="ECO:0000256" key="4">
    <source>
        <dbReference type="ARBA" id="ARBA00022692"/>
    </source>
</evidence>
<dbReference type="KEGG" id="tsu:Tresu_2153"/>
<comment type="subcellular location">
    <subcellularLocation>
        <location evidence="1">Cell membrane</location>
        <topology evidence="1">Multi-pass membrane protein</topology>
    </subcellularLocation>
</comment>
<feature type="transmembrane region" description="Helical" evidence="7">
    <location>
        <begin position="199"/>
        <end position="218"/>
    </location>
</feature>
<dbReference type="GO" id="GO:0005886">
    <property type="term" value="C:plasma membrane"/>
    <property type="evidence" value="ECO:0007669"/>
    <property type="project" value="UniProtKB-SubCell"/>
</dbReference>
<dbReference type="GO" id="GO:0042910">
    <property type="term" value="F:xenobiotic transmembrane transporter activity"/>
    <property type="evidence" value="ECO:0007669"/>
    <property type="project" value="InterPro"/>
</dbReference>
<evidence type="ECO:0000256" key="3">
    <source>
        <dbReference type="ARBA" id="ARBA00022475"/>
    </source>
</evidence>
<feature type="transmembrane region" description="Helical" evidence="7">
    <location>
        <begin position="406"/>
        <end position="429"/>
    </location>
</feature>
<protein>
    <submittedName>
        <fullName evidence="8">MATE efflux family protein</fullName>
    </submittedName>
</protein>
<keyword evidence="2" id="KW-0813">Transport</keyword>
<dbReference type="HOGENOM" id="CLU_012893_5_3_12"/>
<dbReference type="Proteomes" id="UP000006852">
    <property type="component" value="Chromosome"/>
</dbReference>
<feature type="transmembrane region" description="Helical" evidence="7">
    <location>
        <begin position="59"/>
        <end position="82"/>
    </location>
</feature>
<feature type="transmembrane region" description="Helical" evidence="7">
    <location>
        <begin position="375"/>
        <end position="400"/>
    </location>
</feature>
<sequence>MAQEKLIDKVNDTPLRKIAYPLVIENLLFLAFSSIDVFMLSGYSDKAVAAVGLITQYTWFLLVLLQVIPNGATISLTNFLGAGQVEKAKKISRTALQMVIVFGLFFGLVFAFLIPQILKKYNIDDEVRLFASQYAFIYSAFSVFSGISIVQSSILRSYGHTKDAMVVNAIANSLNIVGNALALYGWFGLPILGVKGVAISTVASQFAGAIILSVRIACLKDSKYSIKNPFKIVKSEWRQILKIGVPTAGESVSWNLSQLVIMIIITTFGTEAIAAFTYLMTILRFIYMIAISIGTASQIKTGHYCGAGLQQTAYKNVFCYQISGSAVSLFFATVIFIFRHQMIAFFTTDVAITSIILSVMPVTFFLELGRSINVIIIPCLMASGDIHFPVGAGIFSNWMISTLLSYVFAVLFGWGFIGVIIAMACDELFRGILMIFRWKSKVWMYKKAV</sequence>
<feature type="transmembrane region" description="Helical" evidence="7">
    <location>
        <begin position="350"/>
        <end position="368"/>
    </location>
</feature>
<dbReference type="GeneID" id="302999275"/>
<dbReference type="Pfam" id="PF01554">
    <property type="entry name" value="MatE"/>
    <property type="match status" value="2"/>
</dbReference>
<keyword evidence="6 7" id="KW-0472">Membrane</keyword>
<evidence type="ECO:0000313" key="8">
    <source>
        <dbReference type="EMBL" id="AEB15022.1"/>
    </source>
</evidence>
<keyword evidence="9" id="KW-1185">Reference proteome</keyword>
<evidence type="ECO:0000256" key="2">
    <source>
        <dbReference type="ARBA" id="ARBA00022448"/>
    </source>
</evidence>
<feature type="transmembrane region" description="Helical" evidence="7">
    <location>
        <begin position="166"/>
        <end position="187"/>
    </location>
</feature>
<evidence type="ECO:0000256" key="5">
    <source>
        <dbReference type="ARBA" id="ARBA00022989"/>
    </source>
</evidence>
<dbReference type="RefSeq" id="WP_013702275.1">
    <property type="nucleotide sequence ID" value="NC_015385.1"/>
</dbReference>
<keyword evidence="4 7" id="KW-0812">Transmembrane</keyword>
<dbReference type="PANTHER" id="PTHR42925">
    <property type="entry name" value="MULTIDRUG AND TOXIN EFFLUX PROTEIN MATE FAMILY"/>
    <property type="match status" value="1"/>
</dbReference>
<dbReference type="PIRSF" id="PIRSF006603">
    <property type="entry name" value="DinF"/>
    <property type="match status" value="1"/>
</dbReference>
<dbReference type="GO" id="GO:0015297">
    <property type="term" value="F:antiporter activity"/>
    <property type="evidence" value="ECO:0007669"/>
    <property type="project" value="InterPro"/>
</dbReference>
<dbReference type="OrthoDB" id="62420at2"/>
<organism evidence="8 9">
    <name type="scientific">Treponema succinifaciens (strain ATCC 33096 / DSM 2489 / 6091)</name>
    <dbReference type="NCBI Taxonomy" id="869209"/>
    <lineage>
        <taxon>Bacteria</taxon>
        <taxon>Pseudomonadati</taxon>
        <taxon>Spirochaetota</taxon>
        <taxon>Spirochaetia</taxon>
        <taxon>Spirochaetales</taxon>
        <taxon>Treponemataceae</taxon>
        <taxon>Treponema</taxon>
    </lineage>
</organism>
<gene>
    <name evidence="8" type="ordered locus">Tresu_2153</name>
</gene>
<dbReference type="AlphaFoldDB" id="F2NWA1"/>
<evidence type="ECO:0000313" key="9">
    <source>
        <dbReference type="Proteomes" id="UP000006852"/>
    </source>
</evidence>
<dbReference type="InterPro" id="IPR047135">
    <property type="entry name" value="YsiQ"/>
</dbReference>
<feature type="transmembrane region" description="Helical" evidence="7">
    <location>
        <begin position="20"/>
        <end position="39"/>
    </location>
</feature>
<reference evidence="9" key="2">
    <citation type="submission" date="2011-04" db="EMBL/GenBank/DDBJ databases">
        <title>The complete genome of chromosome of Treponema succinifaciens DSM 2489.</title>
        <authorList>
            <person name="Lucas S."/>
            <person name="Copeland A."/>
            <person name="Lapidus A."/>
            <person name="Bruce D."/>
            <person name="Goodwin L."/>
            <person name="Pitluck S."/>
            <person name="Peters L."/>
            <person name="Kyrpides N."/>
            <person name="Mavromatis K."/>
            <person name="Ivanova N."/>
            <person name="Ovchinnikova G."/>
            <person name="Teshima H."/>
            <person name="Detter J.C."/>
            <person name="Tapia R."/>
            <person name="Han C."/>
            <person name="Land M."/>
            <person name="Hauser L."/>
            <person name="Markowitz V."/>
            <person name="Cheng J.-F."/>
            <person name="Hugenholtz P."/>
            <person name="Woyke T."/>
            <person name="Wu D."/>
            <person name="Gronow S."/>
            <person name="Wellnitz S."/>
            <person name="Brambilla E."/>
            <person name="Klenk H.-P."/>
            <person name="Eisen J.A."/>
        </authorList>
    </citation>
    <scope>NUCLEOTIDE SEQUENCE [LARGE SCALE GENOMIC DNA]</scope>
    <source>
        <strain evidence="9">ATCC 33096 / DSM 2489 / 6091</strain>
    </source>
</reference>
<dbReference type="InterPro" id="IPR048279">
    <property type="entry name" value="MdtK-like"/>
</dbReference>
<feature type="transmembrane region" description="Helical" evidence="7">
    <location>
        <begin position="134"/>
        <end position="154"/>
    </location>
</feature>
<evidence type="ECO:0000256" key="7">
    <source>
        <dbReference type="SAM" id="Phobius"/>
    </source>
</evidence>
<dbReference type="EMBL" id="CP002631">
    <property type="protein sequence ID" value="AEB15022.1"/>
    <property type="molecule type" value="Genomic_DNA"/>
</dbReference>
<dbReference type="NCBIfam" id="TIGR00797">
    <property type="entry name" value="matE"/>
    <property type="match status" value="1"/>
</dbReference>
<dbReference type="STRING" id="869209.Tresu_2153"/>
<name>F2NWA1_TRES6</name>
<keyword evidence="3" id="KW-1003">Cell membrane</keyword>
<accession>F2NWA1</accession>
<dbReference type="PANTHER" id="PTHR42925:SF1">
    <property type="entry name" value="VIRULENCE FACTOR MVIN"/>
    <property type="match status" value="1"/>
</dbReference>
<proteinExistence type="predicted"/>
<dbReference type="CDD" id="cd13134">
    <property type="entry name" value="MATE_like_8"/>
    <property type="match status" value="1"/>
</dbReference>
<feature type="transmembrane region" description="Helical" evidence="7">
    <location>
        <begin position="94"/>
        <end position="114"/>
    </location>
</feature>
<dbReference type="eggNOG" id="COG0534">
    <property type="taxonomic scope" value="Bacteria"/>
</dbReference>
<keyword evidence="5 7" id="KW-1133">Transmembrane helix</keyword>
<dbReference type="InterPro" id="IPR002528">
    <property type="entry name" value="MATE_fam"/>
</dbReference>
<evidence type="ECO:0000256" key="1">
    <source>
        <dbReference type="ARBA" id="ARBA00004651"/>
    </source>
</evidence>
<reference evidence="8 9" key="1">
    <citation type="journal article" date="2011" name="Stand. Genomic Sci.">
        <title>Complete genome sequence of Treponema succinifaciens type strain (6091).</title>
        <authorList>
            <person name="Han C."/>
            <person name="Gronow S."/>
            <person name="Teshima H."/>
            <person name="Lapidus A."/>
            <person name="Nolan M."/>
            <person name="Lucas S."/>
            <person name="Hammon N."/>
            <person name="Deshpande S."/>
            <person name="Cheng J.F."/>
            <person name="Zeytun A."/>
            <person name="Tapia R."/>
            <person name="Goodwin L."/>
            <person name="Pitluck S."/>
            <person name="Liolios K."/>
            <person name="Pagani I."/>
            <person name="Ivanova N."/>
            <person name="Mavromatis K."/>
            <person name="Mikhailova N."/>
            <person name="Huntemann M."/>
            <person name="Pati A."/>
            <person name="Chen A."/>
            <person name="Palaniappan K."/>
            <person name="Land M."/>
            <person name="Hauser L."/>
            <person name="Brambilla E.M."/>
            <person name="Rohde M."/>
            <person name="Goker M."/>
            <person name="Woyke T."/>
            <person name="Bristow J."/>
            <person name="Eisen J.A."/>
            <person name="Markowitz V."/>
            <person name="Hugenholtz P."/>
            <person name="Kyrpides N.C."/>
            <person name="Klenk H.P."/>
            <person name="Detter J.C."/>
        </authorList>
    </citation>
    <scope>NUCLEOTIDE SEQUENCE [LARGE SCALE GENOMIC DNA]</scope>
    <source>
        <strain evidence="9">ATCC 33096 / DSM 2489 / 6091</strain>
    </source>
</reference>
<evidence type="ECO:0000256" key="6">
    <source>
        <dbReference type="ARBA" id="ARBA00023136"/>
    </source>
</evidence>